<evidence type="ECO:0000256" key="1">
    <source>
        <dbReference type="ARBA" id="ARBA00001913"/>
    </source>
</evidence>
<comment type="caution">
    <text evidence="6">Lacks conserved residue(s) required for the propagation of feature annotation.</text>
</comment>
<evidence type="ECO:0000256" key="4">
    <source>
        <dbReference type="ARBA" id="ARBA00023157"/>
    </source>
</evidence>
<accession>A0AAV2RTF9</accession>
<evidence type="ECO:0000256" key="6">
    <source>
        <dbReference type="PROSITE-ProRule" id="PRU01172"/>
    </source>
</evidence>
<dbReference type="PANTHER" id="PTHR19277:SF125">
    <property type="entry name" value="B6"/>
    <property type="match status" value="1"/>
</dbReference>
<dbReference type="PANTHER" id="PTHR19277">
    <property type="entry name" value="PENTRAXIN"/>
    <property type="match status" value="1"/>
</dbReference>
<keyword evidence="2" id="KW-0479">Metal-binding</keyword>
<feature type="domain" description="Pentraxin (PTX)" evidence="8">
    <location>
        <begin position="1"/>
        <end position="200"/>
    </location>
</feature>
<dbReference type="EMBL" id="CAXKWB010031085">
    <property type="protein sequence ID" value="CAL4139111.1"/>
    <property type="molecule type" value="Genomic_DNA"/>
</dbReference>
<feature type="non-terminal residue" evidence="9">
    <location>
        <position position="358"/>
    </location>
</feature>
<dbReference type="InterPro" id="IPR016187">
    <property type="entry name" value="CTDL_fold"/>
</dbReference>
<protein>
    <recommendedName>
        <fullName evidence="11">C-type lectin domain-containing protein</fullName>
    </recommendedName>
</protein>
<proteinExistence type="predicted"/>
<feature type="non-terminal residue" evidence="9">
    <location>
        <position position="1"/>
    </location>
</feature>
<dbReference type="SUPFAM" id="SSF49899">
    <property type="entry name" value="Concanavalin A-like lectins/glucanases"/>
    <property type="match status" value="1"/>
</dbReference>
<dbReference type="InterPro" id="IPR001736">
    <property type="entry name" value="PLipase_D/transphosphatidylase"/>
</dbReference>
<dbReference type="InterPro" id="IPR016186">
    <property type="entry name" value="C-type_lectin-like/link_sf"/>
</dbReference>
<organism evidence="9 10">
    <name type="scientific">Meganyctiphanes norvegica</name>
    <name type="common">Northern krill</name>
    <name type="synonym">Thysanopoda norvegica</name>
    <dbReference type="NCBI Taxonomy" id="48144"/>
    <lineage>
        <taxon>Eukaryota</taxon>
        <taxon>Metazoa</taxon>
        <taxon>Ecdysozoa</taxon>
        <taxon>Arthropoda</taxon>
        <taxon>Crustacea</taxon>
        <taxon>Multicrustacea</taxon>
        <taxon>Malacostraca</taxon>
        <taxon>Eumalacostraca</taxon>
        <taxon>Eucarida</taxon>
        <taxon>Euphausiacea</taxon>
        <taxon>Euphausiidae</taxon>
        <taxon>Meganyctiphanes</taxon>
    </lineage>
</organism>
<evidence type="ECO:0000256" key="5">
    <source>
        <dbReference type="ARBA" id="ARBA00023180"/>
    </source>
</evidence>
<reference evidence="9 10" key="1">
    <citation type="submission" date="2024-05" db="EMBL/GenBank/DDBJ databases">
        <authorList>
            <person name="Wallberg A."/>
        </authorList>
    </citation>
    <scope>NUCLEOTIDE SEQUENCE [LARGE SCALE GENOMIC DNA]</scope>
</reference>
<dbReference type="Pfam" id="PF13385">
    <property type="entry name" value="Laminin_G_3"/>
    <property type="match status" value="1"/>
</dbReference>
<dbReference type="AlphaFoldDB" id="A0AAV2RTF9"/>
<name>A0AAV2RTF9_MEGNR</name>
<dbReference type="GO" id="GO:0046872">
    <property type="term" value="F:metal ion binding"/>
    <property type="evidence" value="ECO:0007669"/>
    <property type="project" value="UniProtKB-KW"/>
</dbReference>
<evidence type="ECO:0000259" key="8">
    <source>
        <dbReference type="PROSITE" id="PS51828"/>
    </source>
</evidence>
<sequence>VYIRYDFDKDDNIQLLQNFTICYWFKRTSFTTYETHFSYSLRGKNSRKFTNALNFGSFGGAKDWTVTRMDVEPYGRFQLPLTLHTWNHYCHVFTKYKYTLYFDGSLFYNSDGITVQEPLKTNGTLIIGQEQDSSDGSFESDEILKGYISQFNIWNETVDVLTYWKEANDISNFANGNVFSTESNAVMTLNNVAQSNTSFEDFSEMTVKVSYFMEEITFNEASNNCKIIGLNLFFPEKEDILYLHEKMYVTDRSGYNTYVWIDGTDINKKRMWKIDNTNKTGNVSIIGNGAREKNCATINLSENKIEHINCEWHQSYICENYHEATINVRGLCFNNFNDMLFVPISNHSEPILYGLYGY</sequence>
<dbReference type="SUPFAM" id="SSF56436">
    <property type="entry name" value="C-type lectin-like"/>
    <property type="match status" value="1"/>
</dbReference>
<dbReference type="InterPro" id="IPR001759">
    <property type="entry name" value="PTX_dom"/>
</dbReference>
<dbReference type="Pfam" id="PF00059">
    <property type="entry name" value="Lectin_C"/>
    <property type="match status" value="1"/>
</dbReference>
<comment type="cofactor">
    <cofactor evidence="1">
        <name>Ca(2+)</name>
        <dbReference type="ChEBI" id="CHEBI:29108"/>
    </cofactor>
</comment>
<feature type="domain" description="PLD phosphodiesterase" evidence="7">
    <location>
        <begin position="239"/>
        <end position="270"/>
    </location>
</feature>
<dbReference type="GO" id="GO:0003824">
    <property type="term" value="F:catalytic activity"/>
    <property type="evidence" value="ECO:0007669"/>
    <property type="project" value="InterPro"/>
</dbReference>
<keyword evidence="4" id="KW-1015">Disulfide bond</keyword>
<evidence type="ECO:0000256" key="3">
    <source>
        <dbReference type="ARBA" id="ARBA00022837"/>
    </source>
</evidence>
<dbReference type="SMART" id="SM00159">
    <property type="entry name" value="PTX"/>
    <property type="match status" value="1"/>
</dbReference>
<keyword evidence="5" id="KW-0325">Glycoprotein</keyword>
<keyword evidence="10" id="KW-1185">Reference proteome</keyword>
<dbReference type="Proteomes" id="UP001497623">
    <property type="component" value="Unassembled WGS sequence"/>
</dbReference>
<gene>
    <name evidence="9" type="ORF">MNOR_LOCUS28336</name>
</gene>
<evidence type="ECO:0000256" key="2">
    <source>
        <dbReference type="ARBA" id="ARBA00022723"/>
    </source>
</evidence>
<dbReference type="InterPro" id="IPR001304">
    <property type="entry name" value="C-type_lectin-like"/>
</dbReference>
<evidence type="ECO:0000313" key="10">
    <source>
        <dbReference type="Proteomes" id="UP001497623"/>
    </source>
</evidence>
<dbReference type="InterPro" id="IPR051360">
    <property type="entry name" value="Neuronal_Pentraxin_Related"/>
</dbReference>
<dbReference type="Gene3D" id="3.10.100.10">
    <property type="entry name" value="Mannose-Binding Protein A, subunit A"/>
    <property type="match status" value="1"/>
</dbReference>
<dbReference type="InterPro" id="IPR013320">
    <property type="entry name" value="ConA-like_dom_sf"/>
</dbReference>
<dbReference type="PRINTS" id="PR00895">
    <property type="entry name" value="PENTAXIN"/>
</dbReference>
<evidence type="ECO:0000313" key="9">
    <source>
        <dbReference type="EMBL" id="CAL4139111.1"/>
    </source>
</evidence>
<dbReference type="CDD" id="cd00037">
    <property type="entry name" value="CLECT"/>
    <property type="match status" value="1"/>
</dbReference>
<dbReference type="PROSITE" id="PS50035">
    <property type="entry name" value="PLD"/>
    <property type="match status" value="1"/>
</dbReference>
<comment type="caution">
    <text evidence="9">The sequence shown here is derived from an EMBL/GenBank/DDBJ whole genome shotgun (WGS) entry which is preliminary data.</text>
</comment>
<dbReference type="PROSITE" id="PS51828">
    <property type="entry name" value="PTX_2"/>
    <property type="match status" value="1"/>
</dbReference>
<evidence type="ECO:0000259" key="7">
    <source>
        <dbReference type="PROSITE" id="PS50035"/>
    </source>
</evidence>
<evidence type="ECO:0008006" key="11">
    <source>
        <dbReference type="Google" id="ProtNLM"/>
    </source>
</evidence>
<dbReference type="Gene3D" id="2.60.120.200">
    <property type="match status" value="1"/>
</dbReference>
<keyword evidence="3" id="KW-0106">Calcium</keyword>